<accession>A0AB39U8C3</accession>
<feature type="compositionally biased region" description="Low complexity" evidence="1">
    <location>
        <begin position="244"/>
        <end position="261"/>
    </location>
</feature>
<sequence>MAALACTALLLSSGCSPSFSDGFRLTGREEGEDVLSPCELAQQSATQTDSESTSDLTSQLRLFAAQRAQNDWLNVAQYCSGRFAEGTFASALAGYRAYLLSGQQETALSPHSSIAQDGLNLHELADQGLAASEIQQTQSSAIALAEDRSAFALEILAAKNNNDTYLLSLSDNQKSVAQIFVSLHPDAADPREKVYSVGNLLEHTQTITDPSTGLSAPTSSVVLMNAARAEVMAMTSNSDGKAGAGLSETGSSSSAQASAEATSREKALRRVAELATLRVYQALKLGYPAFEGALFTS</sequence>
<organism evidence="2">
    <name type="scientific">Bifidobacterium aquikefiricola</name>
    <dbReference type="NCBI Taxonomy" id="3059038"/>
    <lineage>
        <taxon>Bacteria</taxon>
        <taxon>Bacillati</taxon>
        <taxon>Actinomycetota</taxon>
        <taxon>Actinomycetes</taxon>
        <taxon>Bifidobacteriales</taxon>
        <taxon>Bifidobacteriaceae</taxon>
        <taxon>Bifidobacterium</taxon>
    </lineage>
</organism>
<feature type="region of interest" description="Disordered" evidence="1">
    <location>
        <begin position="237"/>
        <end position="261"/>
    </location>
</feature>
<dbReference type="EMBL" id="CP129674">
    <property type="protein sequence ID" value="XDS45080.1"/>
    <property type="molecule type" value="Genomic_DNA"/>
</dbReference>
<name>A0AB39U8C3_9BIFI</name>
<evidence type="ECO:0008006" key="3">
    <source>
        <dbReference type="Google" id="ProtNLM"/>
    </source>
</evidence>
<protein>
    <recommendedName>
        <fullName evidence="3">Lipoprotein</fullName>
    </recommendedName>
</protein>
<dbReference type="AlphaFoldDB" id="A0AB39U8C3"/>
<dbReference type="KEGG" id="baqk:QN215_02845"/>
<reference evidence="2" key="1">
    <citation type="submission" date="2023-07" db="EMBL/GenBank/DDBJ databases">
        <title>Bifidobacterium aquikefiriaerophilum sp. nov. and Bifidobacterium eccum sp. nov., isolated from water kefir.</title>
        <authorList>
            <person name="Breselge S."/>
            <person name="Bellassi P."/>
            <person name="Barcenilla C."/>
            <person name="Alvarez-Ordonez A."/>
            <person name="Morelli L."/>
            <person name="Cotter P.D."/>
        </authorList>
    </citation>
    <scope>NUCLEOTIDE SEQUENCE</scope>
    <source>
        <strain evidence="2">WK041_4_12</strain>
    </source>
</reference>
<gene>
    <name evidence="2" type="ORF">QN215_02845</name>
</gene>
<evidence type="ECO:0000313" key="2">
    <source>
        <dbReference type="EMBL" id="XDS45080.1"/>
    </source>
</evidence>
<evidence type="ECO:0000256" key="1">
    <source>
        <dbReference type="SAM" id="MobiDB-lite"/>
    </source>
</evidence>
<dbReference type="RefSeq" id="WP_369344621.1">
    <property type="nucleotide sequence ID" value="NZ_CP129674.1"/>
</dbReference>
<proteinExistence type="predicted"/>